<protein>
    <submittedName>
        <fullName evidence="2">Candidate secreted effector</fullName>
    </submittedName>
</protein>
<accession>A0A914KRD5</accession>
<sequence length="165" mass="18650">MAVVCGDRGFGEKNMGSGSLSEPVLRVSYQNSYLYLLLVPHTRTSYSYLVRSTRPKKVKSTRQITRPKLLSLRTPNLHTPLPLKQNFTCVNNLYCVFNLSVHNFIFKISSSLTNSSIKLCISQNFIFSSSKHINLPSNNFALKIYFLITLPNPSFHPSSFPTNSL</sequence>
<reference evidence="2" key="1">
    <citation type="submission" date="2022-11" db="UniProtKB">
        <authorList>
            <consortium name="WormBaseParasite"/>
        </authorList>
    </citation>
    <scope>IDENTIFICATION</scope>
</reference>
<dbReference type="Proteomes" id="UP000887563">
    <property type="component" value="Unplaced"/>
</dbReference>
<dbReference type="WBParaSite" id="Minc3s00085g04061">
    <property type="protein sequence ID" value="Minc3s00085g04061"/>
    <property type="gene ID" value="Minc3s00085g04061"/>
</dbReference>
<proteinExistence type="predicted"/>
<evidence type="ECO:0000313" key="2">
    <source>
        <dbReference type="WBParaSite" id="Minc3s00085g04061"/>
    </source>
</evidence>
<dbReference type="AlphaFoldDB" id="A0A914KRD5"/>
<organism evidence="1 2">
    <name type="scientific">Meloidogyne incognita</name>
    <name type="common">Southern root-knot nematode worm</name>
    <name type="synonym">Oxyuris incognita</name>
    <dbReference type="NCBI Taxonomy" id="6306"/>
    <lineage>
        <taxon>Eukaryota</taxon>
        <taxon>Metazoa</taxon>
        <taxon>Ecdysozoa</taxon>
        <taxon>Nematoda</taxon>
        <taxon>Chromadorea</taxon>
        <taxon>Rhabditida</taxon>
        <taxon>Tylenchina</taxon>
        <taxon>Tylenchomorpha</taxon>
        <taxon>Tylenchoidea</taxon>
        <taxon>Meloidogynidae</taxon>
        <taxon>Meloidogyninae</taxon>
        <taxon>Meloidogyne</taxon>
        <taxon>Meloidogyne incognita group</taxon>
    </lineage>
</organism>
<name>A0A914KRD5_MELIC</name>
<keyword evidence="1" id="KW-1185">Reference proteome</keyword>
<evidence type="ECO:0000313" key="1">
    <source>
        <dbReference type="Proteomes" id="UP000887563"/>
    </source>
</evidence>